<evidence type="ECO:0000259" key="6">
    <source>
        <dbReference type="Pfam" id="PF00175"/>
    </source>
</evidence>
<dbReference type="GO" id="GO:0016491">
    <property type="term" value="F:oxidoreductase activity"/>
    <property type="evidence" value="ECO:0007669"/>
    <property type="project" value="UniProtKB-KW"/>
</dbReference>
<evidence type="ECO:0000256" key="5">
    <source>
        <dbReference type="PIRSR" id="PIRSR601834-1"/>
    </source>
</evidence>
<dbReference type="AlphaFoldDB" id="A0AAD9PIS0"/>
<dbReference type="PANTHER" id="PTHR19370">
    <property type="entry name" value="NADH-CYTOCHROME B5 REDUCTASE"/>
    <property type="match status" value="1"/>
</dbReference>
<name>A0AAD9PIS0_9APIC</name>
<accession>A0AAD9PIS0</accession>
<comment type="caution">
    <text evidence="8">The sequence shown here is derived from an EMBL/GenBank/DDBJ whole genome shotgun (WGS) entry which is preliminary data.</text>
</comment>
<reference evidence="8" key="1">
    <citation type="journal article" date="2023" name="Nat. Microbiol.">
        <title>Babesia duncani multi-omics identifies virulence factors and drug targets.</title>
        <authorList>
            <person name="Singh P."/>
            <person name="Lonardi S."/>
            <person name="Liang Q."/>
            <person name="Vydyam P."/>
            <person name="Khabirova E."/>
            <person name="Fang T."/>
            <person name="Gihaz S."/>
            <person name="Thekkiniath J."/>
            <person name="Munshi M."/>
            <person name="Abel S."/>
            <person name="Ciampossin L."/>
            <person name="Batugedara G."/>
            <person name="Gupta M."/>
            <person name="Lu X.M."/>
            <person name="Lenz T."/>
            <person name="Chakravarty S."/>
            <person name="Cornillot E."/>
            <person name="Hu Y."/>
            <person name="Ma W."/>
            <person name="Gonzalez L.M."/>
            <person name="Sanchez S."/>
            <person name="Estrada K."/>
            <person name="Sanchez-Flores A."/>
            <person name="Montero E."/>
            <person name="Harb O.S."/>
            <person name="Le Roch K.G."/>
            <person name="Mamoun C.B."/>
        </authorList>
    </citation>
    <scope>NUCLEOTIDE SEQUENCE</scope>
    <source>
        <strain evidence="8">WA1</strain>
    </source>
</reference>
<gene>
    <name evidence="8" type="ORF">BdWA1_003234</name>
</gene>
<dbReference type="SUPFAM" id="SSF63380">
    <property type="entry name" value="Riboflavin synthase domain-like"/>
    <property type="match status" value="1"/>
</dbReference>
<evidence type="ECO:0000259" key="7">
    <source>
        <dbReference type="Pfam" id="PF00970"/>
    </source>
</evidence>
<dbReference type="Gene3D" id="2.40.30.10">
    <property type="entry name" value="Translation factors"/>
    <property type="match status" value="1"/>
</dbReference>
<dbReference type="InterPro" id="IPR008333">
    <property type="entry name" value="Cbr1-like_FAD-bd_dom"/>
</dbReference>
<organism evidence="8 9">
    <name type="scientific">Babesia duncani</name>
    <dbReference type="NCBI Taxonomy" id="323732"/>
    <lineage>
        <taxon>Eukaryota</taxon>
        <taxon>Sar</taxon>
        <taxon>Alveolata</taxon>
        <taxon>Apicomplexa</taxon>
        <taxon>Aconoidasida</taxon>
        <taxon>Piroplasmida</taxon>
        <taxon>Babesiidae</taxon>
        <taxon>Babesia</taxon>
    </lineage>
</organism>
<comment type="cofactor">
    <cofactor evidence="1 5">
        <name>FAD</name>
        <dbReference type="ChEBI" id="CHEBI:57692"/>
    </cofactor>
</comment>
<feature type="binding site" evidence="5">
    <location>
        <position position="130"/>
    </location>
    <ligand>
        <name>FAD</name>
        <dbReference type="ChEBI" id="CHEBI:57692"/>
    </ligand>
</feature>
<dbReference type="Proteomes" id="UP001214638">
    <property type="component" value="Unassembled WGS sequence"/>
</dbReference>
<dbReference type="InterPro" id="IPR039261">
    <property type="entry name" value="FNR_nucleotide-bd"/>
</dbReference>
<protein>
    <submittedName>
        <fullName evidence="8">Bifunctional Oxidoreductase FAD-NAD(P)-binding/Flavoprotein pyridine nucleotide cytochrome reductase-like</fullName>
    </submittedName>
</protein>
<dbReference type="Gene3D" id="3.40.50.80">
    <property type="entry name" value="Nucleotide-binding domain of ferredoxin-NADP reductase (FNR) module"/>
    <property type="match status" value="1"/>
</dbReference>
<dbReference type="Pfam" id="PF00175">
    <property type="entry name" value="NAD_binding_1"/>
    <property type="match status" value="1"/>
</dbReference>
<keyword evidence="2 5" id="KW-0285">Flavoprotein</keyword>
<evidence type="ECO:0000256" key="4">
    <source>
        <dbReference type="ARBA" id="ARBA00023002"/>
    </source>
</evidence>
<keyword evidence="4" id="KW-0560">Oxidoreductase</keyword>
<dbReference type="EMBL" id="JALLKP010000004">
    <property type="protein sequence ID" value="KAK2195558.1"/>
    <property type="molecule type" value="Genomic_DNA"/>
</dbReference>
<sequence>MKFENAQDLYKFYLKGEAFYTSSDVAVDTEASVCLILRQKVILSPTCFMFIFEYSEHQRVHFETHLFAHYLFKGNFETPSVPGHWNQDTITEDTAVQRKYTPVFVDQPNRLVHFLIRIYRPNSQYPDGGKLTRFLDKLPIDSDISVHPFSPRVKLIQEQTIKVLSNVLDFSVLNIVAGGTGITPFVRYLLAPQSAKVSVNLLFCNRTLEEIVLRDCLDKIAERENTRVFHVATSDIVKNDLSVSYGKIDSGILIKSLVNSSEAVTLVCGPPGMCTHVMELLKLQKFDRVYKI</sequence>
<dbReference type="RefSeq" id="XP_067802401.1">
    <property type="nucleotide sequence ID" value="XM_067948250.1"/>
</dbReference>
<dbReference type="InterPro" id="IPR001433">
    <property type="entry name" value="OxRdtase_FAD/NAD-bd"/>
</dbReference>
<dbReference type="KEGG" id="bdw:94337531"/>
<dbReference type="SUPFAM" id="SSF52343">
    <property type="entry name" value="Ferredoxin reductase-like, C-terminal NADP-linked domain"/>
    <property type="match status" value="1"/>
</dbReference>
<feature type="binding site" evidence="5">
    <location>
        <position position="183"/>
    </location>
    <ligand>
        <name>FAD</name>
        <dbReference type="ChEBI" id="CHEBI:57692"/>
    </ligand>
</feature>
<dbReference type="Pfam" id="PF00970">
    <property type="entry name" value="FAD_binding_6"/>
    <property type="match status" value="1"/>
</dbReference>
<feature type="binding site" evidence="5">
    <location>
        <position position="115"/>
    </location>
    <ligand>
        <name>FAD</name>
        <dbReference type="ChEBI" id="CHEBI:57692"/>
    </ligand>
</feature>
<dbReference type="GeneID" id="94337531"/>
<feature type="domain" description="Flavoprotein pyridine nucleotide cytochrome reductase-like FAD-binding" evidence="7">
    <location>
        <begin position="91"/>
        <end position="146"/>
    </location>
</feature>
<keyword evidence="9" id="KW-1185">Reference proteome</keyword>
<evidence type="ECO:0000313" key="8">
    <source>
        <dbReference type="EMBL" id="KAK2195558.1"/>
    </source>
</evidence>
<dbReference type="InterPro" id="IPR017938">
    <property type="entry name" value="Riboflavin_synthase-like_b-brl"/>
</dbReference>
<evidence type="ECO:0000256" key="1">
    <source>
        <dbReference type="ARBA" id="ARBA00001974"/>
    </source>
</evidence>
<dbReference type="PRINTS" id="PR00406">
    <property type="entry name" value="CYTB5RDTASE"/>
</dbReference>
<proteinExistence type="predicted"/>
<feature type="domain" description="Oxidoreductase FAD/NAD(P)-binding" evidence="6">
    <location>
        <begin position="176"/>
        <end position="277"/>
    </location>
</feature>
<dbReference type="InterPro" id="IPR001834">
    <property type="entry name" value="CBR-like"/>
</dbReference>
<evidence type="ECO:0000313" key="9">
    <source>
        <dbReference type="Proteomes" id="UP001214638"/>
    </source>
</evidence>
<feature type="binding site" evidence="5">
    <location>
        <position position="98"/>
    </location>
    <ligand>
        <name>FAD</name>
        <dbReference type="ChEBI" id="CHEBI:57692"/>
    </ligand>
</feature>
<evidence type="ECO:0000256" key="3">
    <source>
        <dbReference type="ARBA" id="ARBA00022827"/>
    </source>
</evidence>
<keyword evidence="3 5" id="KW-0274">FAD</keyword>
<feature type="binding site" evidence="5">
    <location>
        <position position="100"/>
    </location>
    <ligand>
        <name>FAD</name>
        <dbReference type="ChEBI" id="CHEBI:57692"/>
    </ligand>
</feature>
<evidence type="ECO:0000256" key="2">
    <source>
        <dbReference type="ARBA" id="ARBA00022630"/>
    </source>
</evidence>